<dbReference type="Ensembl" id="ENSCSRT00000004198.1">
    <property type="protein sequence ID" value="ENSCSRP00000004062.1"/>
    <property type="gene ID" value="ENSCSRG00000003071.1"/>
</dbReference>
<reference evidence="2" key="2">
    <citation type="submission" date="2025-09" db="UniProtKB">
        <authorList>
            <consortium name="Ensembl"/>
        </authorList>
    </citation>
    <scope>IDENTIFICATION</scope>
</reference>
<keyword evidence="3" id="KW-1185">Reference proteome</keyword>
<evidence type="ECO:0000256" key="1">
    <source>
        <dbReference type="SAM" id="MobiDB-lite"/>
    </source>
</evidence>
<evidence type="ECO:0000313" key="2">
    <source>
        <dbReference type="Ensembl" id="ENSCSRP00000004062.1"/>
    </source>
</evidence>
<evidence type="ECO:0000313" key="3">
    <source>
        <dbReference type="Proteomes" id="UP000694403"/>
    </source>
</evidence>
<dbReference type="Proteomes" id="UP000694403">
    <property type="component" value="Unplaced"/>
</dbReference>
<feature type="region of interest" description="Disordered" evidence="1">
    <location>
        <begin position="1"/>
        <end position="24"/>
    </location>
</feature>
<feature type="compositionally biased region" description="Low complexity" evidence="1">
    <location>
        <begin position="1"/>
        <end position="21"/>
    </location>
</feature>
<sequence length="270" mass="29580">TPWSASAGAGSGPMAARSPSGPDGGRRALVGVALTANSFPQTPQCDAAAPRCVRWCVLRVELCAKSFPQSAQWYGRSPVCVRWCDLKVELSAKPFPQSAQRCGRSPVCMRWCLLSSDDAVSAQQCGRSPVCVRWWIFRVELCAKPLPHSLYGRSPVCVRWCILRLELCAKPLPQSAQRCGRSPVWMPTSALWVSLPRGRTASCAWIPLWAVRSPVRAALSPHSDRVLITPRIPSPAGESRGNPGVSSRLRLQVCQGWEKCHGWSHFPICP</sequence>
<protein>
    <submittedName>
        <fullName evidence="2">Uncharacterized protein</fullName>
    </submittedName>
</protein>
<organism evidence="2 3">
    <name type="scientific">Chelydra serpentina</name>
    <name type="common">Snapping turtle</name>
    <name type="synonym">Testudo serpentina</name>
    <dbReference type="NCBI Taxonomy" id="8475"/>
    <lineage>
        <taxon>Eukaryota</taxon>
        <taxon>Metazoa</taxon>
        <taxon>Chordata</taxon>
        <taxon>Craniata</taxon>
        <taxon>Vertebrata</taxon>
        <taxon>Euteleostomi</taxon>
        <taxon>Archelosauria</taxon>
        <taxon>Testudinata</taxon>
        <taxon>Testudines</taxon>
        <taxon>Cryptodira</taxon>
        <taxon>Durocryptodira</taxon>
        <taxon>Americhelydia</taxon>
        <taxon>Chelydroidea</taxon>
        <taxon>Chelydridae</taxon>
        <taxon>Chelydra</taxon>
    </lineage>
</organism>
<dbReference type="AlphaFoldDB" id="A0A8C3RW77"/>
<reference evidence="2" key="1">
    <citation type="submission" date="2025-08" db="UniProtKB">
        <authorList>
            <consortium name="Ensembl"/>
        </authorList>
    </citation>
    <scope>IDENTIFICATION</scope>
</reference>
<proteinExistence type="predicted"/>
<accession>A0A8C3RW77</accession>
<name>A0A8C3RW77_CHESE</name>